<reference evidence="2 3" key="1">
    <citation type="submission" date="2023-09" db="EMBL/GenBank/DDBJ databases">
        <authorList>
            <person name="Wang M."/>
        </authorList>
    </citation>
    <scope>NUCLEOTIDE SEQUENCE [LARGE SCALE GENOMIC DNA]</scope>
    <source>
        <strain evidence="2">GT-2023</strain>
        <tissue evidence="2">Liver</tissue>
    </source>
</reference>
<keyword evidence="3" id="KW-1185">Reference proteome</keyword>
<gene>
    <name evidence="2" type="ORF">QQF64_009141</name>
</gene>
<accession>A0ABR3M3D9</accession>
<dbReference type="EMBL" id="JAYMGO010000016">
    <property type="protein sequence ID" value="KAL1258564.1"/>
    <property type="molecule type" value="Genomic_DNA"/>
</dbReference>
<organism evidence="2 3">
    <name type="scientific">Cirrhinus molitorella</name>
    <name type="common">mud carp</name>
    <dbReference type="NCBI Taxonomy" id="172907"/>
    <lineage>
        <taxon>Eukaryota</taxon>
        <taxon>Metazoa</taxon>
        <taxon>Chordata</taxon>
        <taxon>Craniata</taxon>
        <taxon>Vertebrata</taxon>
        <taxon>Euteleostomi</taxon>
        <taxon>Actinopterygii</taxon>
        <taxon>Neopterygii</taxon>
        <taxon>Teleostei</taxon>
        <taxon>Ostariophysi</taxon>
        <taxon>Cypriniformes</taxon>
        <taxon>Cyprinidae</taxon>
        <taxon>Labeoninae</taxon>
        <taxon>Labeonini</taxon>
        <taxon>Cirrhinus</taxon>
    </lineage>
</organism>
<evidence type="ECO:0000256" key="1">
    <source>
        <dbReference type="SAM" id="MobiDB-lite"/>
    </source>
</evidence>
<comment type="caution">
    <text evidence="2">The sequence shown here is derived from an EMBL/GenBank/DDBJ whole genome shotgun (WGS) entry which is preliminary data.</text>
</comment>
<evidence type="ECO:0000313" key="3">
    <source>
        <dbReference type="Proteomes" id="UP001558613"/>
    </source>
</evidence>
<dbReference type="Proteomes" id="UP001558613">
    <property type="component" value="Unassembled WGS sequence"/>
</dbReference>
<evidence type="ECO:0000313" key="2">
    <source>
        <dbReference type="EMBL" id="KAL1258564.1"/>
    </source>
</evidence>
<proteinExistence type="predicted"/>
<sequence>MKQNTWVDSRRIFPREGGEKYEKYFQHSNSLFQETAASKAREECARQQLQELHLKQGQKEWEKKGTRKQDLQGESAGERAKPRSIQRPAPKPVPTSSYAGADHLEGRDT</sequence>
<protein>
    <submittedName>
        <fullName evidence="2">Uncharacterized protein</fullName>
    </submittedName>
</protein>
<feature type="compositionally biased region" description="Basic and acidic residues" evidence="1">
    <location>
        <begin position="56"/>
        <end position="81"/>
    </location>
</feature>
<name>A0ABR3M3D9_9TELE</name>
<feature type="region of interest" description="Disordered" evidence="1">
    <location>
        <begin position="56"/>
        <end position="109"/>
    </location>
</feature>